<evidence type="ECO:0000313" key="2">
    <source>
        <dbReference type="EMBL" id="EUC59050.1"/>
    </source>
</evidence>
<reference evidence="3" key="1">
    <citation type="journal article" date="2014" name="Genome Announc.">
        <title>Draft genome sequence of the plant-pathogenic soil fungus Rhizoctonia solani anastomosis group 3 strain Rhs1AP.</title>
        <authorList>
            <person name="Cubeta M.A."/>
            <person name="Thomas E."/>
            <person name="Dean R.A."/>
            <person name="Jabaji S."/>
            <person name="Neate S.M."/>
            <person name="Tavantzis S."/>
            <person name="Toda T."/>
            <person name="Vilgalys R."/>
            <person name="Bharathan N."/>
            <person name="Fedorova-Abrams N."/>
            <person name="Pakala S.B."/>
            <person name="Pakala S.M."/>
            <person name="Zafar N."/>
            <person name="Joardar V."/>
            <person name="Losada L."/>
            <person name="Nierman W.C."/>
        </authorList>
    </citation>
    <scope>NUCLEOTIDE SEQUENCE [LARGE SCALE GENOMIC DNA]</scope>
    <source>
        <strain evidence="3">AG-3</strain>
    </source>
</reference>
<accession>A0A0A1UJM4</accession>
<dbReference type="AlphaFoldDB" id="A0A0A1UJM4"/>
<evidence type="ECO:0000313" key="3">
    <source>
        <dbReference type="Proteomes" id="UP000030108"/>
    </source>
</evidence>
<dbReference type="OrthoDB" id="2560792at2759"/>
<feature type="non-terminal residue" evidence="2">
    <location>
        <position position="85"/>
    </location>
</feature>
<sequence length="85" mass="9061">MPAATMGEADAKFPTASDHGIPPSPTRENPAGVYPKSDPNPEQKLGPSGPAFDAQKHQAHLREQMDPETRAGDSLTTREGGMYTD</sequence>
<comment type="caution">
    <text evidence="2">The sequence shown here is derived from an EMBL/GenBank/DDBJ whole genome shotgun (WGS) entry which is preliminary data.</text>
</comment>
<proteinExistence type="predicted"/>
<feature type="compositionally biased region" description="Basic and acidic residues" evidence="1">
    <location>
        <begin position="54"/>
        <end position="71"/>
    </location>
</feature>
<evidence type="ECO:0000256" key="1">
    <source>
        <dbReference type="SAM" id="MobiDB-lite"/>
    </source>
</evidence>
<dbReference type="Proteomes" id="UP000030108">
    <property type="component" value="Unassembled WGS sequence"/>
</dbReference>
<gene>
    <name evidence="2" type="ORF">RSOL_295920</name>
</gene>
<organism evidence="2 3">
    <name type="scientific">Rhizoctonia solani AG-3 Rhs1AP</name>
    <dbReference type="NCBI Taxonomy" id="1086054"/>
    <lineage>
        <taxon>Eukaryota</taxon>
        <taxon>Fungi</taxon>
        <taxon>Dikarya</taxon>
        <taxon>Basidiomycota</taxon>
        <taxon>Agaricomycotina</taxon>
        <taxon>Agaricomycetes</taxon>
        <taxon>Cantharellales</taxon>
        <taxon>Ceratobasidiaceae</taxon>
        <taxon>Rhizoctonia</taxon>
    </lineage>
</organism>
<name>A0A0A1UJM4_9AGAM</name>
<feature type="region of interest" description="Disordered" evidence="1">
    <location>
        <begin position="1"/>
        <end position="85"/>
    </location>
</feature>
<protein>
    <submittedName>
        <fullName evidence="2">Uncharacterized protein</fullName>
    </submittedName>
</protein>
<dbReference type="EMBL" id="JATN01000321">
    <property type="protein sequence ID" value="EUC59050.1"/>
    <property type="molecule type" value="Genomic_DNA"/>
</dbReference>